<feature type="compositionally biased region" description="Basic residues" evidence="5">
    <location>
        <begin position="466"/>
        <end position="475"/>
    </location>
</feature>
<evidence type="ECO:0000256" key="4">
    <source>
        <dbReference type="ARBA" id="ARBA00023136"/>
    </source>
</evidence>
<evidence type="ECO:0000313" key="8">
    <source>
        <dbReference type="EMBL" id="MFD2111273.1"/>
    </source>
</evidence>
<name>A0ABW4Y5V0_9GAMM</name>
<feature type="transmembrane region" description="Helical" evidence="6">
    <location>
        <begin position="105"/>
        <end position="125"/>
    </location>
</feature>
<feature type="transmembrane region" description="Helical" evidence="6">
    <location>
        <begin position="397"/>
        <end position="415"/>
    </location>
</feature>
<reference evidence="9" key="1">
    <citation type="journal article" date="2019" name="Int. J. Syst. Evol. Microbiol.">
        <title>The Global Catalogue of Microorganisms (GCM) 10K type strain sequencing project: providing services to taxonomists for standard genome sequencing and annotation.</title>
        <authorList>
            <consortium name="The Broad Institute Genomics Platform"/>
            <consortium name="The Broad Institute Genome Sequencing Center for Infectious Disease"/>
            <person name="Wu L."/>
            <person name="Ma J."/>
        </authorList>
    </citation>
    <scope>NUCLEOTIDE SEQUENCE [LARGE SCALE GENOMIC DNA]</scope>
    <source>
        <strain evidence="9">KACC 12597</strain>
    </source>
</reference>
<sequence length="475" mass="51872">MLSNNGTGAPAQALAASPSRADNTTKVGFVYLMPLVLFVVAPQLTLRMPLSWQLQEVDEYALANAASAAAQAASGYDYTITLLRGPAYLLALYLFLRHADTGFKILFQSLPYALLLGLALASALWSHYPEKVIINFGHMVGMMLVSIAAVRYFNARLSALYTWLALLNSPALLVSAAVCLTLPGLSIGFDGRWIGVLGNANSLAVAALCEIWLAMTVLQTSSHPKARLVRWALLPLSWLTLIGTGSKTSLLAALLLSGLIFTFAPLQNASTSKRVVRLAAILGLALLLVLWVLVLKPELLSYAGFLHALGRSTNLTGRTELWAVALELINQRPWFGWSFDSNLSVLKALHHVTSAAGQFHSGYLDLLVRSGVAGAFLTLALMAQVSLAAWRFRKTDYRAAVCYLALIAAVLLHNIAEASLARDTHPIWMLILLLYFDLIYRRVVQSSTTDTASHRTIPRQLEPSHRRPTRSHRHP</sequence>
<dbReference type="GO" id="GO:0016874">
    <property type="term" value="F:ligase activity"/>
    <property type="evidence" value="ECO:0007669"/>
    <property type="project" value="UniProtKB-KW"/>
</dbReference>
<feature type="transmembrane region" description="Helical" evidence="6">
    <location>
        <begin position="427"/>
        <end position="444"/>
    </location>
</feature>
<feature type="domain" description="O-antigen ligase-related" evidence="7">
    <location>
        <begin position="236"/>
        <end position="378"/>
    </location>
</feature>
<dbReference type="InterPro" id="IPR051533">
    <property type="entry name" value="WaaL-like"/>
</dbReference>
<feature type="transmembrane region" description="Helical" evidence="6">
    <location>
        <begin position="194"/>
        <end position="218"/>
    </location>
</feature>
<gene>
    <name evidence="8" type="ORF">ACFSJC_05380</name>
</gene>
<accession>A0ABW4Y5V0</accession>
<comment type="caution">
    <text evidence="8">The sequence shown here is derived from an EMBL/GenBank/DDBJ whole genome shotgun (WGS) entry which is preliminary data.</text>
</comment>
<dbReference type="EMBL" id="JBHUHX010000010">
    <property type="protein sequence ID" value="MFD2111273.1"/>
    <property type="molecule type" value="Genomic_DNA"/>
</dbReference>
<feature type="transmembrane region" description="Helical" evidence="6">
    <location>
        <begin position="238"/>
        <end position="263"/>
    </location>
</feature>
<proteinExistence type="predicted"/>
<feature type="transmembrane region" description="Helical" evidence="6">
    <location>
        <begin position="28"/>
        <end position="46"/>
    </location>
</feature>
<feature type="transmembrane region" description="Helical" evidence="6">
    <location>
        <begin position="275"/>
        <end position="294"/>
    </location>
</feature>
<keyword evidence="9" id="KW-1185">Reference proteome</keyword>
<organism evidence="8 9">
    <name type="scientific">Thiorhodococcus fuscus</name>
    <dbReference type="NCBI Taxonomy" id="527200"/>
    <lineage>
        <taxon>Bacteria</taxon>
        <taxon>Pseudomonadati</taxon>
        <taxon>Pseudomonadota</taxon>
        <taxon>Gammaproteobacteria</taxon>
        <taxon>Chromatiales</taxon>
        <taxon>Chromatiaceae</taxon>
        <taxon>Thiorhodococcus</taxon>
    </lineage>
</organism>
<comment type="subcellular location">
    <subcellularLocation>
        <location evidence="1">Membrane</location>
        <topology evidence="1">Multi-pass membrane protein</topology>
    </subcellularLocation>
</comment>
<feature type="transmembrane region" description="Helical" evidence="6">
    <location>
        <begin position="371"/>
        <end position="390"/>
    </location>
</feature>
<dbReference type="Pfam" id="PF04932">
    <property type="entry name" value="Wzy_C"/>
    <property type="match status" value="1"/>
</dbReference>
<keyword evidence="4 6" id="KW-0472">Membrane</keyword>
<evidence type="ECO:0000259" key="7">
    <source>
        <dbReference type="Pfam" id="PF04932"/>
    </source>
</evidence>
<feature type="transmembrane region" description="Helical" evidence="6">
    <location>
        <begin position="132"/>
        <end position="154"/>
    </location>
</feature>
<evidence type="ECO:0000256" key="5">
    <source>
        <dbReference type="SAM" id="MobiDB-lite"/>
    </source>
</evidence>
<keyword evidence="2 6" id="KW-0812">Transmembrane</keyword>
<dbReference type="RefSeq" id="WP_386024288.1">
    <property type="nucleotide sequence ID" value="NZ_JBHUHX010000010.1"/>
</dbReference>
<evidence type="ECO:0000256" key="1">
    <source>
        <dbReference type="ARBA" id="ARBA00004141"/>
    </source>
</evidence>
<feature type="region of interest" description="Disordered" evidence="5">
    <location>
        <begin position="451"/>
        <end position="475"/>
    </location>
</feature>
<dbReference type="Proteomes" id="UP001597337">
    <property type="component" value="Unassembled WGS sequence"/>
</dbReference>
<dbReference type="PANTHER" id="PTHR37422:SF13">
    <property type="entry name" value="LIPOPOLYSACCHARIDE BIOSYNTHESIS PROTEIN PA4999-RELATED"/>
    <property type="match status" value="1"/>
</dbReference>
<dbReference type="InterPro" id="IPR007016">
    <property type="entry name" value="O-antigen_ligase-rel_domated"/>
</dbReference>
<protein>
    <submittedName>
        <fullName evidence="8">O-antigen ligase family protein</fullName>
    </submittedName>
</protein>
<keyword evidence="8" id="KW-0436">Ligase</keyword>
<keyword evidence="3 6" id="KW-1133">Transmembrane helix</keyword>
<evidence type="ECO:0000256" key="6">
    <source>
        <dbReference type="SAM" id="Phobius"/>
    </source>
</evidence>
<evidence type="ECO:0000256" key="2">
    <source>
        <dbReference type="ARBA" id="ARBA00022692"/>
    </source>
</evidence>
<evidence type="ECO:0000256" key="3">
    <source>
        <dbReference type="ARBA" id="ARBA00022989"/>
    </source>
</evidence>
<evidence type="ECO:0000313" key="9">
    <source>
        <dbReference type="Proteomes" id="UP001597337"/>
    </source>
</evidence>
<feature type="transmembrane region" description="Helical" evidence="6">
    <location>
        <begin position="160"/>
        <end position="182"/>
    </location>
</feature>
<dbReference type="PANTHER" id="PTHR37422">
    <property type="entry name" value="TEICHURONIC ACID BIOSYNTHESIS PROTEIN TUAE"/>
    <property type="match status" value="1"/>
</dbReference>